<dbReference type="SUPFAM" id="SSF51445">
    <property type="entry name" value="(Trans)glycosidases"/>
    <property type="match status" value="1"/>
</dbReference>
<dbReference type="InterPro" id="IPR036962">
    <property type="entry name" value="Glyco_hydro_3_N_sf"/>
</dbReference>
<comment type="similarity">
    <text evidence="2">Belongs to the glycosyl hydrolase 3 family.</text>
</comment>
<dbReference type="Gene3D" id="3.20.20.300">
    <property type="entry name" value="Glycoside hydrolase, family 3, N-terminal domain"/>
    <property type="match status" value="1"/>
</dbReference>
<dbReference type="InterPro" id="IPR001764">
    <property type="entry name" value="Glyco_hydro_3_N"/>
</dbReference>
<dbReference type="AlphaFoldDB" id="A0A2L0H4Q6"/>
<name>A0A2L0H4Q6_RHIFR</name>
<dbReference type="GO" id="GO:0005975">
    <property type="term" value="P:carbohydrate metabolic process"/>
    <property type="evidence" value="ECO:0007669"/>
    <property type="project" value="InterPro"/>
</dbReference>
<dbReference type="Proteomes" id="UP000239340">
    <property type="component" value="Chromosome"/>
</dbReference>
<evidence type="ECO:0000256" key="4">
    <source>
        <dbReference type="ARBA" id="ARBA00022801"/>
    </source>
</evidence>
<sequence length="359" mass="38859">MEAPADALRLRGSVAGHYDRHMSESKAFISGCKGLSLTAEERSFFAGERPWGFILFGRNIGEKDQICDLVAALRDSVGNPKAPVLIDQEGGRVQRIRPPLAQQYPSGAAIGEIYRRDVEMGLRAAWLLGRLHAFDLMRLGITVDCLPVLDVPVPGSHDVIGNRAYGHDAATVTAIGRAVGEGLKAGGMLPVMKHMPGHGRTFVDSHHNLPVVDASLDELKRVDFQPFAAMKDEVMAMSAHMVFTAIDPDNPATTSSKVVREIIRGYIGFDGLLMSDDVSMNALAGDMTTRARGIVDAGLDLVLHCHGIMEEMKAVADVVPFLSGDRLRRAKAAEAAFRQPDGSDEDILRAEFNAMFSLA</sequence>
<gene>
    <name evidence="7" type="primary">nagZ</name>
    <name evidence="7" type="ORF">NXT3_CH01591</name>
</gene>
<feature type="domain" description="Glycoside hydrolase family 3 N-terminal" evidence="6">
    <location>
        <begin position="52"/>
        <end position="320"/>
    </location>
</feature>
<evidence type="ECO:0000256" key="5">
    <source>
        <dbReference type="ARBA" id="ARBA00023295"/>
    </source>
</evidence>
<dbReference type="PANTHER" id="PTHR30480:SF13">
    <property type="entry name" value="BETA-HEXOSAMINIDASE"/>
    <property type="match status" value="1"/>
</dbReference>
<dbReference type="GO" id="GO:0004563">
    <property type="term" value="F:beta-N-acetylhexosaminidase activity"/>
    <property type="evidence" value="ECO:0007669"/>
    <property type="project" value="UniProtKB-EC"/>
</dbReference>
<evidence type="ECO:0000313" key="8">
    <source>
        <dbReference type="Proteomes" id="UP000239340"/>
    </source>
</evidence>
<protein>
    <recommendedName>
        <fullName evidence="3">beta-N-acetylhexosaminidase</fullName>
        <ecNumber evidence="3">3.2.1.52</ecNumber>
    </recommendedName>
</protein>
<dbReference type="GO" id="GO:0009254">
    <property type="term" value="P:peptidoglycan turnover"/>
    <property type="evidence" value="ECO:0007669"/>
    <property type="project" value="TreeGrafter"/>
</dbReference>
<comment type="catalytic activity">
    <reaction evidence="1">
        <text>Hydrolysis of terminal non-reducing N-acetyl-D-hexosamine residues in N-acetyl-beta-D-hexosaminides.</text>
        <dbReference type="EC" id="3.2.1.52"/>
    </reaction>
</comment>
<dbReference type="InterPro" id="IPR050226">
    <property type="entry name" value="NagZ_Beta-hexosaminidase"/>
</dbReference>
<dbReference type="EC" id="3.2.1.52" evidence="3"/>
<dbReference type="EMBL" id="CP024307">
    <property type="protein sequence ID" value="AUX76172.1"/>
    <property type="molecule type" value="Genomic_DNA"/>
</dbReference>
<keyword evidence="4 7" id="KW-0378">Hydrolase</keyword>
<evidence type="ECO:0000259" key="6">
    <source>
        <dbReference type="Pfam" id="PF00933"/>
    </source>
</evidence>
<dbReference type="Pfam" id="PF00933">
    <property type="entry name" value="Glyco_hydro_3"/>
    <property type="match status" value="1"/>
</dbReference>
<evidence type="ECO:0000256" key="1">
    <source>
        <dbReference type="ARBA" id="ARBA00001231"/>
    </source>
</evidence>
<dbReference type="InterPro" id="IPR017853">
    <property type="entry name" value="GH"/>
</dbReference>
<dbReference type="NCBIfam" id="NF003740">
    <property type="entry name" value="PRK05337.1"/>
    <property type="match status" value="1"/>
</dbReference>
<organism evidence="7 8">
    <name type="scientific">Rhizobium fredii</name>
    <name type="common">Sinorhizobium fredii</name>
    <dbReference type="NCBI Taxonomy" id="380"/>
    <lineage>
        <taxon>Bacteria</taxon>
        <taxon>Pseudomonadati</taxon>
        <taxon>Pseudomonadota</taxon>
        <taxon>Alphaproteobacteria</taxon>
        <taxon>Hyphomicrobiales</taxon>
        <taxon>Rhizobiaceae</taxon>
        <taxon>Sinorhizobium/Ensifer group</taxon>
        <taxon>Sinorhizobium</taxon>
    </lineage>
</organism>
<evidence type="ECO:0000256" key="3">
    <source>
        <dbReference type="ARBA" id="ARBA00012663"/>
    </source>
</evidence>
<evidence type="ECO:0000313" key="7">
    <source>
        <dbReference type="EMBL" id="AUX76172.1"/>
    </source>
</evidence>
<dbReference type="PANTHER" id="PTHR30480">
    <property type="entry name" value="BETA-HEXOSAMINIDASE-RELATED"/>
    <property type="match status" value="1"/>
</dbReference>
<keyword evidence="5 7" id="KW-0326">Glycosidase</keyword>
<proteinExistence type="inferred from homology"/>
<reference evidence="7 8" key="1">
    <citation type="submission" date="2017-10" db="EMBL/GenBank/DDBJ databases">
        <title>Analysis of the genome sequences of Rhizobium populations associated to common bean (phaseolus vulgaris).</title>
        <authorList>
            <person name="Bustos P."/>
            <person name="Santamaria R.I."/>
            <person name="Miranda-Sanchez F."/>
            <person name="Perez-Carrascal O."/>
            <person name="Juarez S."/>
            <person name="Lozano L."/>
            <person name="Martinez-Flores I."/>
            <person name="Vinuesa P."/>
            <person name="Martinez-Romero E."/>
            <person name="Cevallos M.A."/>
            <person name="Romero D."/>
            <person name="Davila G."/>
            <person name="Gonzalez V."/>
        </authorList>
    </citation>
    <scope>NUCLEOTIDE SEQUENCE [LARGE SCALE GENOMIC DNA]</scope>
    <source>
        <strain evidence="7 8">NXT3</strain>
    </source>
</reference>
<evidence type="ECO:0000256" key="2">
    <source>
        <dbReference type="ARBA" id="ARBA00005336"/>
    </source>
</evidence>
<accession>A0A2L0H4Q6</accession>